<dbReference type="GO" id="GO:0016491">
    <property type="term" value="F:oxidoreductase activity"/>
    <property type="evidence" value="ECO:0007669"/>
    <property type="project" value="TreeGrafter"/>
</dbReference>
<evidence type="ECO:0000313" key="2">
    <source>
        <dbReference type="EMBL" id="GAI79345.1"/>
    </source>
</evidence>
<dbReference type="EMBL" id="BARW01006683">
    <property type="protein sequence ID" value="GAI79345.1"/>
    <property type="molecule type" value="Genomic_DNA"/>
</dbReference>
<comment type="caution">
    <text evidence="2">The sequence shown here is derived from an EMBL/GenBank/DDBJ whole genome shotgun (WGS) entry which is preliminary data.</text>
</comment>
<feature type="domain" description="3-hydroxyacyl-CoA dehydrogenase NAD binding" evidence="1">
    <location>
        <begin position="5"/>
        <end position="70"/>
    </location>
</feature>
<dbReference type="GO" id="GO:0070403">
    <property type="term" value="F:NAD+ binding"/>
    <property type="evidence" value="ECO:0007669"/>
    <property type="project" value="InterPro"/>
</dbReference>
<proteinExistence type="predicted"/>
<dbReference type="Pfam" id="PF02737">
    <property type="entry name" value="3HCDH_N"/>
    <property type="match status" value="1"/>
</dbReference>
<sequence length="70" mass="7650">MAIEKVNILGAGIMGMGIAQALAQQGLAVIICDLEKTILEKGLERTRQNLDSLVKKEKITKEEADKIISR</sequence>
<dbReference type="Gene3D" id="3.40.50.720">
    <property type="entry name" value="NAD(P)-binding Rossmann-like Domain"/>
    <property type="match status" value="1"/>
</dbReference>
<dbReference type="PANTHER" id="PTHR48075:SF5">
    <property type="entry name" value="3-HYDROXYBUTYRYL-COA DEHYDROGENASE"/>
    <property type="match status" value="1"/>
</dbReference>
<reference evidence="2" key="1">
    <citation type="journal article" date="2014" name="Front. Microbiol.">
        <title>High frequency of phylogenetically diverse reductive dehalogenase-homologous genes in deep subseafloor sedimentary metagenomes.</title>
        <authorList>
            <person name="Kawai M."/>
            <person name="Futagami T."/>
            <person name="Toyoda A."/>
            <person name="Takaki Y."/>
            <person name="Nishi S."/>
            <person name="Hori S."/>
            <person name="Arai W."/>
            <person name="Tsubouchi T."/>
            <person name="Morono Y."/>
            <person name="Uchiyama I."/>
            <person name="Ito T."/>
            <person name="Fujiyama A."/>
            <person name="Inagaki F."/>
            <person name="Takami H."/>
        </authorList>
    </citation>
    <scope>NUCLEOTIDE SEQUENCE</scope>
    <source>
        <strain evidence="2">Expedition CK06-06</strain>
    </source>
</reference>
<dbReference type="InterPro" id="IPR036291">
    <property type="entry name" value="NAD(P)-bd_dom_sf"/>
</dbReference>
<dbReference type="GO" id="GO:0006631">
    <property type="term" value="P:fatty acid metabolic process"/>
    <property type="evidence" value="ECO:0007669"/>
    <property type="project" value="InterPro"/>
</dbReference>
<feature type="non-terminal residue" evidence="2">
    <location>
        <position position="70"/>
    </location>
</feature>
<organism evidence="2">
    <name type="scientific">marine sediment metagenome</name>
    <dbReference type="NCBI Taxonomy" id="412755"/>
    <lineage>
        <taxon>unclassified sequences</taxon>
        <taxon>metagenomes</taxon>
        <taxon>ecological metagenomes</taxon>
    </lineage>
</organism>
<dbReference type="SUPFAM" id="SSF51735">
    <property type="entry name" value="NAD(P)-binding Rossmann-fold domains"/>
    <property type="match status" value="1"/>
</dbReference>
<evidence type="ECO:0000259" key="1">
    <source>
        <dbReference type="Pfam" id="PF02737"/>
    </source>
</evidence>
<accession>X1SVG6</accession>
<protein>
    <recommendedName>
        <fullName evidence="1">3-hydroxyacyl-CoA dehydrogenase NAD binding domain-containing protein</fullName>
    </recommendedName>
</protein>
<dbReference type="InterPro" id="IPR006176">
    <property type="entry name" value="3-OHacyl-CoA_DH_NAD-bd"/>
</dbReference>
<dbReference type="PANTHER" id="PTHR48075">
    <property type="entry name" value="3-HYDROXYACYL-COA DEHYDROGENASE FAMILY PROTEIN"/>
    <property type="match status" value="1"/>
</dbReference>
<dbReference type="AlphaFoldDB" id="X1SVG6"/>
<gene>
    <name evidence="2" type="ORF">S12H4_14039</name>
</gene>
<name>X1SVG6_9ZZZZ</name>